<dbReference type="PANTHER" id="PTHR30244">
    <property type="entry name" value="TRANSAMINASE"/>
    <property type="match status" value="1"/>
</dbReference>
<gene>
    <name evidence="1" type="ORF">BD821_12020</name>
</gene>
<dbReference type="PANTHER" id="PTHR30244:SF34">
    <property type="entry name" value="DTDP-4-AMINO-4,6-DIDEOXYGALACTOSE TRANSAMINASE"/>
    <property type="match status" value="1"/>
</dbReference>
<evidence type="ECO:0000313" key="1">
    <source>
        <dbReference type="EMBL" id="PPK45272.1"/>
    </source>
</evidence>
<dbReference type="InterPro" id="IPR000653">
    <property type="entry name" value="DegT/StrS_aminotransferase"/>
</dbReference>
<dbReference type="InterPro" id="IPR015422">
    <property type="entry name" value="PyrdxlP-dep_Trfase_small"/>
</dbReference>
<dbReference type="InterPro" id="IPR015421">
    <property type="entry name" value="PyrdxlP-dep_Trfase_major"/>
</dbReference>
<dbReference type="GO" id="GO:0030170">
    <property type="term" value="F:pyridoxal phosphate binding"/>
    <property type="evidence" value="ECO:0007669"/>
    <property type="project" value="TreeGrafter"/>
</dbReference>
<organism evidence="1 2">
    <name type="scientific">Clostridium algidicarnis DSM 15099</name>
    <dbReference type="NCBI Taxonomy" id="1121295"/>
    <lineage>
        <taxon>Bacteria</taxon>
        <taxon>Bacillati</taxon>
        <taxon>Bacillota</taxon>
        <taxon>Clostridia</taxon>
        <taxon>Eubacteriales</taxon>
        <taxon>Clostridiaceae</taxon>
        <taxon>Clostridium</taxon>
    </lineage>
</organism>
<dbReference type="AlphaFoldDB" id="A0A2S6FVE1"/>
<dbReference type="SUPFAM" id="SSF53383">
    <property type="entry name" value="PLP-dependent transferases"/>
    <property type="match status" value="1"/>
</dbReference>
<dbReference type="Proteomes" id="UP000239863">
    <property type="component" value="Unassembled WGS sequence"/>
</dbReference>
<comment type="caution">
    <text evidence="1">The sequence shown here is derived from an EMBL/GenBank/DDBJ whole genome shotgun (WGS) entry which is preliminary data.</text>
</comment>
<name>A0A2S6FVE1_9CLOT</name>
<dbReference type="Gene3D" id="3.90.1150.10">
    <property type="entry name" value="Aspartate Aminotransferase, domain 1"/>
    <property type="match status" value="1"/>
</dbReference>
<dbReference type="RefSeq" id="WP_104410621.1">
    <property type="nucleotide sequence ID" value="NZ_PTIS01000020.1"/>
</dbReference>
<dbReference type="GO" id="GO:0000271">
    <property type="term" value="P:polysaccharide biosynthetic process"/>
    <property type="evidence" value="ECO:0007669"/>
    <property type="project" value="TreeGrafter"/>
</dbReference>
<proteinExistence type="predicted"/>
<protein>
    <submittedName>
        <fullName evidence="1">dTDP-4-amino-4,6-dideoxygalactose transaminase</fullName>
    </submittedName>
</protein>
<dbReference type="InterPro" id="IPR015424">
    <property type="entry name" value="PyrdxlP-dep_Trfase"/>
</dbReference>
<dbReference type="EMBL" id="PTIS01000020">
    <property type="protein sequence ID" value="PPK45272.1"/>
    <property type="molecule type" value="Genomic_DNA"/>
</dbReference>
<evidence type="ECO:0000313" key="2">
    <source>
        <dbReference type="Proteomes" id="UP000239863"/>
    </source>
</evidence>
<dbReference type="Gene3D" id="3.40.640.10">
    <property type="entry name" value="Type I PLP-dependent aspartate aminotransferase-like (Major domain)"/>
    <property type="match status" value="1"/>
</dbReference>
<sequence length="371" mass="43222">MLREIGSEFHIESEVSNKLDGNLNTTQKKYADYRYTRSGREAIGFILNEIVTSKKVALLPTYICKSMLQPFLNKGYSIEYFGIDENFNPNLKDIERALCKDPDVMLVIDWFGMSRNQDAVCLAKEHSKQLVILSDCTHSYFNDSMTFEPDFIVASLRKWFALPDGAVAINCKCNFENKLEFNDNVFYHHRKEAMRLKSNYINNREKALKTQYRKLLSEAEASIELDDRILGISPFSLSIINQMDFDYMKRKRRENFNILYNLIDKSLGMPIVNKMITENDCPFCFPIIVENNRDQIQEWLAENGIYCPVLWPLPDEVYLNYGISAYLSDNMLSIPCDQRYSADDMEYIAKTIKAFLGRKQHETTKINDSWS</sequence>
<accession>A0A2S6FVE1</accession>
<reference evidence="1 2" key="1">
    <citation type="submission" date="2018-02" db="EMBL/GenBank/DDBJ databases">
        <title>Genomic Encyclopedia of Archaeal and Bacterial Type Strains, Phase II (KMG-II): from individual species to whole genera.</title>
        <authorList>
            <person name="Goeker M."/>
        </authorList>
    </citation>
    <scope>NUCLEOTIDE SEQUENCE [LARGE SCALE GENOMIC DNA]</scope>
    <source>
        <strain evidence="1 2">DSM 15099</strain>
    </source>
</reference>
<dbReference type="GO" id="GO:0008483">
    <property type="term" value="F:transaminase activity"/>
    <property type="evidence" value="ECO:0007669"/>
    <property type="project" value="TreeGrafter"/>
</dbReference>
<dbReference type="OrthoDB" id="8955051at2"/>